<evidence type="ECO:0000313" key="1">
    <source>
        <dbReference type="EMBL" id="PWN54145.1"/>
    </source>
</evidence>
<name>A0ACD0P7U4_9BASI</name>
<proteinExistence type="predicted"/>
<dbReference type="Proteomes" id="UP000245626">
    <property type="component" value="Unassembled WGS sequence"/>
</dbReference>
<gene>
    <name evidence="1" type="ORF">IE53DRAFT_32846</name>
</gene>
<organism evidence="1 2">
    <name type="scientific">Violaceomyces palustris</name>
    <dbReference type="NCBI Taxonomy" id="1673888"/>
    <lineage>
        <taxon>Eukaryota</taxon>
        <taxon>Fungi</taxon>
        <taxon>Dikarya</taxon>
        <taxon>Basidiomycota</taxon>
        <taxon>Ustilaginomycotina</taxon>
        <taxon>Ustilaginomycetes</taxon>
        <taxon>Violaceomycetales</taxon>
        <taxon>Violaceomycetaceae</taxon>
        <taxon>Violaceomyces</taxon>
    </lineage>
</organism>
<keyword evidence="2" id="KW-1185">Reference proteome</keyword>
<dbReference type="EMBL" id="KZ819695">
    <property type="protein sequence ID" value="PWN54145.1"/>
    <property type="molecule type" value="Genomic_DNA"/>
</dbReference>
<sequence length="257" mass="28023">MYLAGYVALLLSIALEGSFVRAYEGSWTVYFRDEKDVSLMRCRSPINAFPATTGQGGHCSPAENGQQNCHQTPEYQPANFWQDCIDYVSEPVMYYDPAPHCCGDATIFGGLADCEWETRSRATCVRTFFLPPCSSSPYGLFAIEPSFFRLSGKPRWDIAGRAGETGHFQATIVYNPGGAPGSIVGYCHQLPPPANPKHIDLGQSHVDFCDGTIGNFNCLITKGPLTLSDDIRALAKSTHSRCCQASRVGLETECASP</sequence>
<reference evidence="1 2" key="1">
    <citation type="journal article" date="2018" name="Mol. Biol. Evol.">
        <title>Broad Genomic Sampling Reveals a Smut Pathogenic Ancestry of the Fungal Clade Ustilaginomycotina.</title>
        <authorList>
            <person name="Kijpornyongpan T."/>
            <person name="Mondo S.J."/>
            <person name="Barry K."/>
            <person name="Sandor L."/>
            <person name="Lee J."/>
            <person name="Lipzen A."/>
            <person name="Pangilinan J."/>
            <person name="LaButti K."/>
            <person name="Hainaut M."/>
            <person name="Henrissat B."/>
            <person name="Grigoriev I.V."/>
            <person name="Spatafora J.W."/>
            <person name="Aime M.C."/>
        </authorList>
    </citation>
    <scope>NUCLEOTIDE SEQUENCE [LARGE SCALE GENOMIC DNA]</scope>
    <source>
        <strain evidence="1 2">SA 807</strain>
    </source>
</reference>
<protein>
    <submittedName>
        <fullName evidence="1">Uncharacterized protein</fullName>
    </submittedName>
</protein>
<evidence type="ECO:0000313" key="2">
    <source>
        <dbReference type="Proteomes" id="UP000245626"/>
    </source>
</evidence>
<accession>A0ACD0P7U4</accession>